<dbReference type="AlphaFoldDB" id="A0A843XPH8"/>
<protein>
    <submittedName>
        <fullName evidence="2">Uncharacterized protein</fullName>
    </submittedName>
</protein>
<feature type="region of interest" description="Disordered" evidence="1">
    <location>
        <begin position="1"/>
        <end position="38"/>
    </location>
</feature>
<feature type="compositionally biased region" description="Polar residues" evidence="1">
    <location>
        <begin position="25"/>
        <end position="38"/>
    </location>
</feature>
<dbReference type="Proteomes" id="UP000652761">
    <property type="component" value="Unassembled WGS sequence"/>
</dbReference>
<sequence length="65" mass="7275">MEGRVRGEKTIHRNTTGCGGWKNQGLGTDVSSHNTNMSDTIDMDVEESVSLDTQVRDKFSLYLKK</sequence>
<comment type="caution">
    <text evidence="2">The sequence shown here is derived from an EMBL/GenBank/DDBJ whole genome shotgun (WGS) entry which is preliminary data.</text>
</comment>
<evidence type="ECO:0000256" key="1">
    <source>
        <dbReference type="SAM" id="MobiDB-lite"/>
    </source>
</evidence>
<evidence type="ECO:0000313" key="3">
    <source>
        <dbReference type="Proteomes" id="UP000652761"/>
    </source>
</evidence>
<gene>
    <name evidence="2" type="ORF">Taro_054105</name>
</gene>
<accession>A0A843XPH8</accession>
<evidence type="ECO:0000313" key="2">
    <source>
        <dbReference type="EMBL" id="MQM21073.1"/>
    </source>
</evidence>
<organism evidence="2 3">
    <name type="scientific">Colocasia esculenta</name>
    <name type="common">Wild taro</name>
    <name type="synonym">Arum esculentum</name>
    <dbReference type="NCBI Taxonomy" id="4460"/>
    <lineage>
        <taxon>Eukaryota</taxon>
        <taxon>Viridiplantae</taxon>
        <taxon>Streptophyta</taxon>
        <taxon>Embryophyta</taxon>
        <taxon>Tracheophyta</taxon>
        <taxon>Spermatophyta</taxon>
        <taxon>Magnoliopsida</taxon>
        <taxon>Liliopsida</taxon>
        <taxon>Araceae</taxon>
        <taxon>Aroideae</taxon>
        <taxon>Colocasieae</taxon>
        <taxon>Colocasia</taxon>
    </lineage>
</organism>
<keyword evidence="3" id="KW-1185">Reference proteome</keyword>
<feature type="compositionally biased region" description="Basic and acidic residues" evidence="1">
    <location>
        <begin position="1"/>
        <end position="11"/>
    </location>
</feature>
<proteinExistence type="predicted"/>
<reference evidence="2" key="1">
    <citation type="submission" date="2017-07" db="EMBL/GenBank/DDBJ databases">
        <title>Taro Niue Genome Assembly and Annotation.</title>
        <authorList>
            <person name="Atibalentja N."/>
            <person name="Keating K."/>
            <person name="Fields C.J."/>
        </authorList>
    </citation>
    <scope>NUCLEOTIDE SEQUENCE</scope>
    <source>
        <strain evidence="2">Niue_2</strain>
        <tissue evidence="2">Leaf</tissue>
    </source>
</reference>
<dbReference type="EMBL" id="NMUH01010568">
    <property type="protein sequence ID" value="MQM21073.1"/>
    <property type="molecule type" value="Genomic_DNA"/>
</dbReference>
<name>A0A843XPH8_COLES</name>